<protein>
    <submittedName>
        <fullName evidence="1">Uncharacterized protein</fullName>
    </submittedName>
</protein>
<organism evidence="1 2">
    <name type="scientific">Entomophthora muscae</name>
    <dbReference type="NCBI Taxonomy" id="34485"/>
    <lineage>
        <taxon>Eukaryota</taxon>
        <taxon>Fungi</taxon>
        <taxon>Fungi incertae sedis</taxon>
        <taxon>Zoopagomycota</taxon>
        <taxon>Entomophthoromycotina</taxon>
        <taxon>Entomophthoromycetes</taxon>
        <taxon>Entomophthorales</taxon>
        <taxon>Entomophthoraceae</taxon>
        <taxon>Entomophthora</taxon>
    </lineage>
</organism>
<dbReference type="EMBL" id="QTSX02006417">
    <property type="protein sequence ID" value="KAJ9054984.1"/>
    <property type="molecule type" value="Genomic_DNA"/>
</dbReference>
<proteinExistence type="predicted"/>
<dbReference type="Proteomes" id="UP001165960">
    <property type="component" value="Unassembled WGS sequence"/>
</dbReference>
<gene>
    <name evidence="1" type="ORF">DSO57_1008869</name>
</gene>
<comment type="caution">
    <text evidence="1">The sequence shown here is derived from an EMBL/GenBank/DDBJ whole genome shotgun (WGS) entry which is preliminary data.</text>
</comment>
<evidence type="ECO:0000313" key="2">
    <source>
        <dbReference type="Proteomes" id="UP001165960"/>
    </source>
</evidence>
<evidence type="ECO:0000313" key="1">
    <source>
        <dbReference type="EMBL" id="KAJ9054984.1"/>
    </source>
</evidence>
<name>A0ACC2RY08_9FUNG</name>
<keyword evidence="2" id="KW-1185">Reference proteome</keyword>
<sequence>MDPGTSRKEESKPLLPKLQHRRTCAVKKNSRTKSQSNPPLKYGSHQEFITYRQPNSIAWGEDFSTQFLDFDSSEDGLFRKKALPGDPGKVIENWVEKGQKPTLRQQMAFYVDTSRLGRFWDLLDTVLNFGLVCIYIWNTRYAVIDDHMQFLPRIYFFTEWYLALLLFLQSLPRIYISTEMLRLFVFAILHSQSSIYSSAYTRSSY</sequence>
<reference evidence="1" key="1">
    <citation type="submission" date="2022-04" db="EMBL/GenBank/DDBJ databases">
        <title>Genome of the entomopathogenic fungus Entomophthora muscae.</title>
        <authorList>
            <person name="Elya C."/>
            <person name="Lovett B.R."/>
            <person name="Lee E."/>
            <person name="Macias A.M."/>
            <person name="Hajek A.E."/>
            <person name="De Bivort B.L."/>
            <person name="Kasson M.T."/>
            <person name="De Fine Licht H.H."/>
            <person name="Stajich J.E."/>
        </authorList>
    </citation>
    <scope>NUCLEOTIDE SEQUENCE</scope>
    <source>
        <strain evidence="1">Berkeley</strain>
    </source>
</reference>
<accession>A0ACC2RY08</accession>